<accession>A0AC59ZW24</accession>
<dbReference type="Proteomes" id="UP001162501">
    <property type="component" value="Chromosome 4"/>
</dbReference>
<organism evidence="1 2">
    <name type="scientific">Rangifer tarandus platyrhynchus</name>
    <name type="common">Svalbard reindeer</name>
    <dbReference type="NCBI Taxonomy" id="3082113"/>
    <lineage>
        <taxon>Eukaryota</taxon>
        <taxon>Metazoa</taxon>
        <taxon>Chordata</taxon>
        <taxon>Craniata</taxon>
        <taxon>Vertebrata</taxon>
        <taxon>Euteleostomi</taxon>
        <taxon>Mammalia</taxon>
        <taxon>Eutheria</taxon>
        <taxon>Laurasiatheria</taxon>
        <taxon>Artiodactyla</taxon>
        <taxon>Ruminantia</taxon>
        <taxon>Pecora</taxon>
        <taxon>Cervidae</taxon>
        <taxon>Odocoileinae</taxon>
        <taxon>Rangifer</taxon>
    </lineage>
</organism>
<sequence>MRRDECHHSGLLKGRSPERLSPDQGLSPPRVRARPRQASPIACPQHPQSSSPRAHTLTERSLSPPSGRGGAGSDISEDRHAAISVFPAQTPNGPARTACWQLRPQSTGWVWLIWGAPAALAPGGHGQRSAPRAGRLQAGQHPSGPLLPSAPEFHPVTPSDHAARQLLLITLHEGPDAQHAFPPPGSRDLGGDPRAPAPHDGAASGTRVPPALPNTLLITLLSPDSNTCRKTSWGTCGTPGGSP</sequence>
<dbReference type="EMBL" id="OX596088">
    <property type="protein sequence ID" value="CAN0517806.1"/>
    <property type="molecule type" value="Genomic_DNA"/>
</dbReference>
<protein>
    <submittedName>
        <fullName evidence="1">Uncharacterized protein</fullName>
    </submittedName>
</protein>
<proteinExistence type="predicted"/>
<gene>
    <name evidence="1" type="ORF">MRATA1EN22A_LOCUS23666</name>
</gene>
<reference evidence="1" key="1">
    <citation type="submission" date="2023-05" db="EMBL/GenBank/DDBJ databases">
        <authorList>
            <consortium name="ELIXIR-Norway"/>
        </authorList>
    </citation>
    <scope>NUCLEOTIDE SEQUENCE</scope>
</reference>
<reference evidence="1" key="2">
    <citation type="submission" date="2025-03" db="EMBL/GenBank/DDBJ databases">
        <authorList>
            <consortium name="ELIXIR-Norway"/>
            <consortium name="Elixir Norway"/>
        </authorList>
    </citation>
    <scope>NUCLEOTIDE SEQUENCE</scope>
</reference>
<evidence type="ECO:0000313" key="1">
    <source>
        <dbReference type="EMBL" id="CAN0517806.1"/>
    </source>
</evidence>
<name>A0AC59ZW24_RANTA</name>
<evidence type="ECO:0000313" key="2">
    <source>
        <dbReference type="Proteomes" id="UP001162501"/>
    </source>
</evidence>